<reference evidence="2 3" key="1">
    <citation type="journal article" date="2019" name="Emerg. Microbes Infect.">
        <title>Comprehensive subspecies identification of 175 nontuberculous mycobacteria species based on 7547 genomic profiles.</title>
        <authorList>
            <person name="Matsumoto Y."/>
            <person name="Kinjo T."/>
            <person name="Motooka D."/>
            <person name="Nabeya D."/>
            <person name="Jung N."/>
            <person name="Uechi K."/>
            <person name="Horii T."/>
            <person name="Iida T."/>
            <person name="Fujita J."/>
            <person name="Nakamura S."/>
        </authorList>
    </citation>
    <scope>NUCLEOTIDE SEQUENCE [LARGE SCALE GENOMIC DNA]</scope>
    <source>
        <strain evidence="2 3">JCM 18538</strain>
    </source>
</reference>
<dbReference type="AlphaFoldDB" id="A0A7I7RUV9"/>
<evidence type="ECO:0000313" key="3">
    <source>
        <dbReference type="Proteomes" id="UP000467428"/>
    </source>
</evidence>
<name>A0A7I7RUV9_9MYCO</name>
<keyword evidence="1" id="KW-1133">Transmembrane helix</keyword>
<dbReference type="InterPro" id="IPR045590">
    <property type="entry name" value="DUF6463"/>
</dbReference>
<keyword evidence="1" id="KW-0812">Transmembrane</keyword>
<feature type="transmembrane region" description="Helical" evidence="1">
    <location>
        <begin position="90"/>
        <end position="115"/>
    </location>
</feature>
<dbReference type="KEGG" id="marz:MARA_17810"/>
<keyword evidence="3" id="KW-1185">Reference proteome</keyword>
<gene>
    <name evidence="2" type="ORF">MARA_17810</name>
</gene>
<organism evidence="2 3">
    <name type="scientific">Mycolicibacterium arabiense</name>
    <dbReference type="NCBI Taxonomy" id="1286181"/>
    <lineage>
        <taxon>Bacteria</taxon>
        <taxon>Bacillati</taxon>
        <taxon>Actinomycetota</taxon>
        <taxon>Actinomycetes</taxon>
        <taxon>Mycobacteriales</taxon>
        <taxon>Mycobacteriaceae</taxon>
        <taxon>Mycolicibacterium</taxon>
    </lineage>
</organism>
<protein>
    <submittedName>
        <fullName evidence="2">Uncharacterized protein</fullName>
    </submittedName>
</protein>
<sequence length="131" mass="13811">MTTNHLHRVAAATIATGIGHNLIGAWLYRRQLAGFVHDGLVDAVANPRLNGAERGRRETALWFLMSGAAFTTLGAGLRHSSAADGAIRPIANGMTAMGAVGALAMPKSGFWLLLAEGVAARRLSRRPAITR</sequence>
<keyword evidence="1" id="KW-0472">Membrane</keyword>
<feature type="transmembrane region" description="Helical" evidence="1">
    <location>
        <begin position="60"/>
        <end position="78"/>
    </location>
</feature>
<dbReference type="RefSeq" id="WP_163918116.1">
    <property type="nucleotide sequence ID" value="NZ_AP022593.1"/>
</dbReference>
<evidence type="ECO:0000313" key="2">
    <source>
        <dbReference type="EMBL" id="BBY48313.1"/>
    </source>
</evidence>
<accession>A0A7I7RUV9</accession>
<dbReference type="EMBL" id="AP022593">
    <property type="protein sequence ID" value="BBY48313.1"/>
    <property type="molecule type" value="Genomic_DNA"/>
</dbReference>
<dbReference type="Proteomes" id="UP000467428">
    <property type="component" value="Chromosome"/>
</dbReference>
<dbReference type="Pfam" id="PF20064">
    <property type="entry name" value="DUF6463"/>
    <property type="match status" value="1"/>
</dbReference>
<evidence type="ECO:0000256" key="1">
    <source>
        <dbReference type="SAM" id="Phobius"/>
    </source>
</evidence>
<proteinExistence type="predicted"/>
<geneLocation type="plasmid" evidence="3">
    <name>pjcm18538 dna</name>
</geneLocation>